<feature type="non-terminal residue" evidence="2">
    <location>
        <position position="180"/>
    </location>
</feature>
<dbReference type="SUPFAM" id="SSF52087">
    <property type="entry name" value="CRAL/TRIO domain"/>
    <property type="match status" value="1"/>
</dbReference>
<dbReference type="PANTHER" id="PTHR23324">
    <property type="entry name" value="SEC14 RELATED PROTEIN"/>
    <property type="match status" value="1"/>
</dbReference>
<dbReference type="Gene3D" id="3.40.525.10">
    <property type="entry name" value="CRAL-TRIO lipid binding domain"/>
    <property type="match status" value="1"/>
</dbReference>
<sequence length="180" mass="20508">VPPGLSMDDVRALQTMLVSGFHFCTTFGDPIFIIRSGQSNQSPLLDMLGEEKVELWLTYLSECAWQFCEAATRRRGYFVKQITLQDFASASLSQDRRFFRVLGRSSKMNEWLRPQFLGRAIFFNTPSWMSLAFAIASKLMSQKTLSKIWVHRQAVGQPGANMCPYAQQLLNPDRLPTFLG</sequence>
<evidence type="ECO:0000259" key="1">
    <source>
        <dbReference type="PROSITE" id="PS50191"/>
    </source>
</evidence>
<dbReference type="CDD" id="cd00170">
    <property type="entry name" value="SEC14"/>
    <property type="match status" value="1"/>
</dbReference>
<dbReference type="InterPro" id="IPR036865">
    <property type="entry name" value="CRAL-TRIO_dom_sf"/>
</dbReference>
<dbReference type="AlphaFoldDB" id="A0A812WGE4"/>
<protein>
    <submittedName>
        <fullName evidence="2">Sec14l1 protein</fullName>
    </submittedName>
</protein>
<dbReference type="Pfam" id="PF00650">
    <property type="entry name" value="CRAL_TRIO"/>
    <property type="match status" value="1"/>
</dbReference>
<dbReference type="PANTHER" id="PTHR23324:SF83">
    <property type="entry name" value="SEC14-LIKE PROTEIN 2"/>
    <property type="match status" value="1"/>
</dbReference>
<dbReference type="InterPro" id="IPR051064">
    <property type="entry name" value="SEC14/CRAL-TRIO_domain"/>
</dbReference>
<organism evidence="2 3">
    <name type="scientific">Symbiodinium pilosum</name>
    <name type="common">Dinoflagellate</name>
    <dbReference type="NCBI Taxonomy" id="2952"/>
    <lineage>
        <taxon>Eukaryota</taxon>
        <taxon>Sar</taxon>
        <taxon>Alveolata</taxon>
        <taxon>Dinophyceae</taxon>
        <taxon>Suessiales</taxon>
        <taxon>Symbiodiniaceae</taxon>
        <taxon>Symbiodinium</taxon>
    </lineage>
</organism>
<name>A0A812WGE4_SYMPI</name>
<dbReference type="OrthoDB" id="449164at2759"/>
<reference evidence="2" key="1">
    <citation type="submission" date="2021-02" db="EMBL/GenBank/DDBJ databases">
        <authorList>
            <person name="Dougan E. K."/>
            <person name="Rhodes N."/>
            <person name="Thang M."/>
            <person name="Chan C."/>
        </authorList>
    </citation>
    <scope>NUCLEOTIDE SEQUENCE</scope>
</reference>
<feature type="non-terminal residue" evidence="2">
    <location>
        <position position="1"/>
    </location>
</feature>
<dbReference type="PROSITE" id="PS50191">
    <property type="entry name" value="CRAL_TRIO"/>
    <property type="match status" value="1"/>
</dbReference>
<feature type="domain" description="CRAL-TRIO" evidence="1">
    <location>
        <begin position="6"/>
        <end position="180"/>
    </location>
</feature>
<dbReference type="EMBL" id="CAJNIZ010044388">
    <property type="protein sequence ID" value="CAE7687002.1"/>
    <property type="molecule type" value="Genomic_DNA"/>
</dbReference>
<evidence type="ECO:0000313" key="3">
    <source>
        <dbReference type="Proteomes" id="UP000649617"/>
    </source>
</evidence>
<accession>A0A812WGE4</accession>
<keyword evidence="3" id="KW-1185">Reference proteome</keyword>
<dbReference type="Proteomes" id="UP000649617">
    <property type="component" value="Unassembled WGS sequence"/>
</dbReference>
<dbReference type="InterPro" id="IPR001251">
    <property type="entry name" value="CRAL-TRIO_dom"/>
</dbReference>
<evidence type="ECO:0000313" key="2">
    <source>
        <dbReference type="EMBL" id="CAE7687002.1"/>
    </source>
</evidence>
<gene>
    <name evidence="2" type="primary">sec14l1</name>
    <name evidence="2" type="ORF">SPIL2461_LOCUS19220</name>
</gene>
<dbReference type="GO" id="GO:0005737">
    <property type="term" value="C:cytoplasm"/>
    <property type="evidence" value="ECO:0007669"/>
    <property type="project" value="TreeGrafter"/>
</dbReference>
<comment type="caution">
    <text evidence="2">The sequence shown here is derived from an EMBL/GenBank/DDBJ whole genome shotgun (WGS) entry which is preliminary data.</text>
</comment>
<proteinExistence type="predicted"/>